<reference evidence="2" key="1">
    <citation type="journal article" date="2012" name="Nat. Genet.">
        <title>Lifestyle transitions in plant pathogenic Colletotrichum fungi deciphered by genome and transcriptome analyses.</title>
        <authorList>
            <person name="O'Connell R.J."/>
            <person name="Thon M.R."/>
            <person name="Hacquard S."/>
            <person name="Amyotte S.G."/>
            <person name="Kleemann J."/>
            <person name="Torres M.F."/>
            <person name="Damm U."/>
            <person name="Buiate E.A."/>
            <person name="Epstein L."/>
            <person name="Alkan N."/>
            <person name="Altmueller J."/>
            <person name="Alvarado-Balderrama L."/>
            <person name="Bauser C.A."/>
            <person name="Becker C."/>
            <person name="Birren B.W."/>
            <person name="Chen Z."/>
            <person name="Choi J."/>
            <person name="Crouch J.A."/>
            <person name="Duvick J.P."/>
            <person name="Farman M.A."/>
            <person name="Gan P."/>
            <person name="Heiman D."/>
            <person name="Henrissat B."/>
            <person name="Howard R.J."/>
            <person name="Kabbage M."/>
            <person name="Koch C."/>
            <person name="Kracher B."/>
            <person name="Kubo Y."/>
            <person name="Law A.D."/>
            <person name="Lebrun M.-H."/>
            <person name="Lee Y.-H."/>
            <person name="Miyara I."/>
            <person name="Moore N."/>
            <person name="Neumann U."/>
            <person name="Nordstroem K."/>
            <person name="Panaccione D.G."/>
            <person name="Panstruga R."/>
            <person name="Place M."/>
            <person name="Proctor R.H."/>
            <person name="Prusky D."/>
            <person name="Rech G."/>
            <person name="Reinhardt R."/>
            <person name="Rollins J.A."/>
            <person name="Rounsley S."/>
            <person name="Schardl C.L."/>
            <person name="Schwartz D.C."/>
            <person name="Shenoy N."/>
            <person name="Shirasu K."/>
            <person name="Sikhakolli U.R."/>
            <person name="Stueber K."/>
            <person name="Sukno S.A."/>
            <person name="Sweigard J.A."/>
            <person name="Takano Y."/>
            <person name="Takahara H."/>
            <person name="Trail F."/>
            <person name="van der Does H.C."/>
            <person name="Voll L.M."/>
            <person name="Will I."/>
            <person name="Young S."/>
            <person name="Zeng Q."/>
            <person name="Zhang J."/>
            <person name="Zhou S."/>
            <person name="Dickman M.B."/>
            <person name="Schulze-Lefert P."/>
            <person name="Ver Loren van Themaat E."/>
            <person name="Ma L.-J."/>
            <person name="Vaillancourt L.J."/>
        </authorList>
    </citation>
    <scope>NUCLEOTIDE SEQUENCE [LARGE SCALE GENOMIC DNA]</scope>
    <source>
        <strain evidence="2">IMI 349063</strain>
    </source>
</reference>
<gene>
    <name evidence="1" type="ORF">CH063_15062</name>
</gene>
<dbReference type="EMBL" id="CACQ02008500">
    <property type="protein sequence ID" value="CCF46248.1"/>
    <property type="molecule type" value="Genomic_DNA"/>
</dbReference>
<sequence>MPQSEPKQSPDLSIRLLSLQTPLVGGSLIHGHVVRDSHIVAASATVRVRLLGRAKAKLV</sequence>
<proteinExistence type="predicted"/>
<dbReference type="VEuPathDB" id="FungiDB:CH63R_07958"/>
<feature type="non-terminal residue" evidence="1">
    <location>
        <position position="59"/>
    </location>
</feature>
<name>H1W185_COLHI</name>
<dbReference type="AlphaFoldDB" id="H1W185"/>
<accession>H1W185</accession>
<protein>
    <submittedName>
        <fullName evidence="1">Uncharacterized protein</fullName>
    </submittedName>
</protein>
<evidence type="ECO:0000313" key="1">
    <source>
        <dbReference type="EMBL" id="CCF46248.1"/>
    </source>
</evidence>
<dbReference type="Proteomes" id="UP000007174">
    <property type="component" value="Unassembled WGS sequence"/>
</dbReference>
<dbReference type="HOGENOM" id="CLU_2967210_0_0_1"/>
<evidence type="ECO:0000313" key="2">
    <source>
        <dbReference type="Proteomes" id="UP000007174"/>
    </source>
</evidence>
<organism evidence="1 2">
    <name type="scientific">Colletotrichum higginsianum (strain IMI 349063)</name>
    <name type="common">Crucifer anthracnose fungus</name>
    <dbReference type="NCBI Taxonomy" id="759273"/>
    <lineage>
        <taxon>Eukaryota</taxon>
        <taxon>Fungi</taxon>
        <taxon>Dikarya</taxon>
        <taxon>Ascomycota</taxon>
        <taxon>Pezizomycotina</taxon>
        <taxon>Sordariomycetes</taxon>
        <taxon>Hypocreomycetidae</taxon>
        <taxon>Glomerellales</taxon>
        <taxon>Glomerellaceae</taxon>
        <taxon>Colletotrichum</taxon>
        <taxon>Colletotrichum destructivum species complex</taxon>
    </lineage>
</organism>